<comment type="cofactor">
    <cofactor evidence="5">
        <name>Mg(2+)</name>
        <dbReference type="ChEBI" id="CHEBI:18420"/>
    </cofactor>
</comment>
<evidence type="ECO:0000256" key="1">
    <source>
        <dbReference type="ARBA" id="ARBA00022649"/>
    </source>
</evidence>
<gene>
    <name evidence="5" type="primary">vapC</name>
    <name evidence="7" type="ORF">GQS65_04575</name>
</gene>
<keyword evidence="4 5" id="KW-0378">Hydrolase</keyword>
<accession>A0A6B0GNR3</accession>
<dbReference type="HAMAP" id="MF_00265">
    <property type="entry name" value="VapC_Nob1"/>
    <property type="match status" value="1"/>
</dbReference>
<organism evidence="7 8">
    <name type="scientific">Halomarina oriensis</name>
    <dbReference type="NCBI Taxonomy" id="671145"/>
    <lineage>
        <taxon>Archaea</taxon>
        <taxon>Methanobacteriati</taxon>
        <taxon>Methanobacteriota</taxon>
        <taxon>Stenosarchaea group</taxon>
        <taxon>Halobacteria</taxon>
        <taxon>Halobacteriales</taxon>
        <taxon>Natronomonadaceae</taxon>
        <taxon>Halomarina</taxon>
    </lineage>
</organism>
<dbReference type="Pfam" id="PF01850">
    <property type="entry name" value="PIN"/>
    <property type="match status" value="1"/>
</dbReference>
<keyword evidence="5" id="KW-0800">Toxin</keyword>
<dbReference type="AlphaFoldDB" id="A0A6B0GNR3"/>
<evidence type="ECO:0000256" key="4">
    <source>
        <dbReference type="ARBA" id="ARBA00022801"/>
    </source>
</evidence>
<dbReference type="InterPro" id="IPR029060">
    <property type="entry name" value="PIN-like_dom_sf"/>
</dbReference>
<keyword evidence="2 5" id="KW-0540">Nuclease</keyword>
<keyword evidence="3 5" id="KW-0479">Metal-binding</keyword>
<sequence length="146" mass="15891">MTESYVFDTEAIIAFLYDEPGHDVVADLLKAVFDGDTTGYLAETNACEVLYLVARFEGAEDDTPTTESLRLADRDLRSLERRGLTLARADWRLAAEVKADGHISLADAHAVALADEHDATLLVGGDDDFDDLPVDVDVSRFRTGSG</sequence>
<feature type="binding site" evidence="5">
    <location>
        <position position="8"/>
    </location>
    <ligand>
        <name>Mg(2+)</name>
        <dbReference type="ChEBI" id="CHEBI:18420"/>
    </ligand>
</feature>
<keyword evidence="1 5" id="KW-1277">Toxin-antitoxin system</keyword>
<dbReference type="GO" id="GO:0004540">
    <property type="term" value="F:RNA nuclease activity"/>
    <property type="evidence" value="ECO:0007669"/>
    <property type="project" value="InterPro"/>
</dbReference>
<dbReference type="SUPFAM" id="SSF88723">
    <property type="entry name" value="PIN domain-like"/>
    <property type="match status" value="1"/>
</dbReference>
<evidence type="ECO:0000313" key="7">
    <source>
        <dbReference type="EMBL" id="MWG33775.1"/>
    </source>
</evidence>
<feature type="domain" description="PIN" evidence="6">
    <location>
        <begin position="5"/>
        <end position="133"/>
    </location>
</feature>
<dbReference type="GO" id="GO:0000287">
    <property type="term" value="F:magnesium ion binding"/>
    <property type="evidence" value="ECO:0007669"/>
    <property type="project" value="UniProtKB-UniRule"/>
</dbReference>
<evidence type="ECO:0000256" key="3">
    <source>
        <dbReference type="ARBA" id="ARBA00022723"/>
    </source>
</evidence>
<evidence type="ECO:0000256" key="2">
    <source>
        <dbReference type="ARBA" id="ARBA00022722"/>
    </source>
</evidence>
<dbReference type="EC" id="3.1.-.-" evidence="5"/>
<dbReference type="GO" id="GO:0090729">
    <property type="term" value="F:toxin activity"/>
    <property type="evidence" value="ECO:0007669"/>
    <property type="project" value="UniProtKB-KW"/>
</dbReference>
<comment type="function">
    <text evidence="5">Toxic component of a toxin-antitoxin (TA) system. An RNase.</text>
</comment>
<dbReference type="Proteomes" id="UP000451471">
    <property type="component" value="Unassembled WGS sequence"/>
</dbReference>
<keyword evidence="5" id="KW-0460">Magnesium</keyword>
<protein>
    <recommendedName>
        <fullName evidence="5">Ribonuclease VapC</fullName>
        <shortName evidence="5">RNase VapC</shortName>
        <ecNumber evidence="5">3.1.-.-</ecNumber>
    </recommendedName>
    <alternativeName>
        <fullName evidence="5">Putative toxin VapC</fullName>
    </alternativeName>
</protein>
<evidence type="ECO:0000256" key="5">
    <source>
        <dbReference type="HAMAP-Rule" id="MF_00265"/>
    </source>
</evidence>
<reference evidence="7 8" key="1">
    <citation type="submission" date="2019-12" db="EMBL/GenBank/DDBJ databases">
        <title>Halocatena pleomorpha gen. nov. sp. nov., an extremely halophilic archaeon of family Halobacteriaceae isolated from saltpan soil.</title>
        <authorList>
            <person name="Pal Y."/>
            <person name="Verma A."/>
            <person name="Krishnamurthi S."/>
            <person name="Kumar P."/>
        </authorList>
    </citation>
    <scope>NUCLEOTIDE SEQUENCE [LARGE SCALE GENOMIC DNA]</scope>
    <source>
        <strain evidence="7 8">JCM 16495</strain>
    </source>
</reference>
<dbReference type="InterPro" id="IPR002716">
    <property type="entry name" value="PIN_dom"/>
</dbReference>
<feature type="binding site" evidence="5">
    <location>
        <position position="107"/>
    </location>
    <ligand>
        <name>Mg(2+)</name>
        <dbReference type="ChEBI" id="CHEBI:18420"/>
    </ligand>
</feature>
<dbReference type="EMBL" id="WSZK01000010">
    <property type="protein sequence ID" value="MWG33775.1"/>
    <property type="molecule type" value="Genomic_DNA"/>
</dbReference>
<comment type="caution">
    <text evidence="7">The sequence shown here is derived from an EMBL/GenBank/DDBJ whole genome shotgun (WGS) entry which is preliminary data.</text>
</comment>
<keyword evidence="8" id="KW-1185">Reference proteome</keyword>
<evidence type="ECO:0000259" key="6">
    <source>
        <dbReference type="Pfam" id="PF01850"/>
    </source>
</evidence>
<dbReference type="InterPro" id="IPR022907">
    <property type="entry name" value="VapC_family"/>
</dbReference>
<dbReference type="OrthoDB" id="220712at2157"/>
<name>A0A6B0GNR3_9EURY</name>
<dbReference type="GO" id="GO:0016787">
    <property type="term" value="F:hydrolase activity"/>
    <property type="evidence" value="ECO:0007669"/>
    <property type="project" value="UniProtKB-KW"/>
</dbReference>
<dbReference type="Gene3D" id="3.40.50.1010">
    <property type="entry name" value="5'-nuclease"/>
    <property type="match status" value="1"/>
</dbReference>
<dbReference type="RefSeq" id="WP_158203495.1">
    <property type="nucleotide sequence ID" value="NZ_WSZK01000010.1"/>
</dbReference>
<proteinExistence type="inferred from homology"/>
<evidence type="ECO:0000313" key="8">
    <source>
        <dbReference type="Proteomes" id="UP000451471"/>
    </source>
</evidence>
<comment type="similarity">
    <text evidence="5">Belongs to the PINc/VapC protein family.</text>
</comment>